<evidence type="ECO:0000313" key="2">
    <source>
        <dbReference type="WBParaSite" id="RSKR_0000331600.1"/>
    </source>
</evidence>
<dbReference type="WBParaSite" id="RSKR_0000331600.1">
    <property type="protein sequence ID" value="RSKR_0000331600.1"/>
    <property type="gene ID" value="RSKR_0000331600"/>
</dbReference>
<accession>A0AC35TRF8</accession>
<reference evidence="2" key="1">
    <citation type="submission" date="2016-11" db="UniProtKB">
        <authorList>
            <consortium name="WormBaseParasite"/>
        </authorList>
    </citation>
    <scope>IDENTIFICATION</scope>
    <source>
        <strain evidence="2">KR3021</strain>
    </source>
</reference>
<protein>
    <submittedName>
        <fullName evidence="2">Aha1_N domain-containing protein</fullName>
    </submittedName>
</protein>
<sequence>MKVCEDNTEIDATTGDYIELDVVGWQDKLGLQLEDDHRNADLCIKVLGTEREIFVLRVEMVVDTIAENNRKIVCLRSLVKFVNHINIPYEVYSQGNNGSLNLCSNKEPMIVPISKLYTRTREFLFKPIGDEYEMSEETISWYNFEKDNRAWIK</sequence>
<organism evidence="1 2">
    <name type="scientific">Rhabditophanes sp. KR3021</name>
    <dbReference type="NCBI Taxonomy" id="114890"/>
    <lineage>
        <taxon>Eukaryota</taxon>
        <taxon>Metazoa</taxon>
        <taxon>Ecdysozoa</taxon>
        <taxon>Nematoda</taxon>
        <taxon>Chromadorea</taxon>
        <taxon>Rhabditida</taxon>
        <taxon>Tylenchina</taxon>
        <taxon>Panagrolaimomorpha</taxon>
        <taxon>Strongyloidoidea</taxon>
        <taxon>Alloionematidae</taxon>
        <taxon>Rhabditophanes</taxon>
    </lineage>
</organism>
<name>A0AC35TRF8_9BILA</name>
<evidence type="ECO:0000313" key="1">
    <source>
        <dbReference type="Proteomes" id="UP000095286"/>
    </source>
</evidence>
<dbReference type="Proteomes" id="UP000095286">
    <property type="component" value="Unplaced"/>
</dbReference>
<proteinExistence type="predicted"/>